<evidence type="ECO:0000256" key="11">
    <source>
        <dbReference type="ARBA" id="ARBA00065301"/>
    </source>
</evidence>
<comment type="catalytic activity">
    <reaction evidence="10">
        <text>[DNA-directed RNA polymerase] + ATP = phospho-[DNA-directed RNA polymerase] + ADP + H(+)</text>
        <dbReference type="Rhea" id="RHEA:10216"/>
        <dbReference type="Rhea" id="RHEA-COMP:11321"/>
        <dbReference type="Rhea" id="RHEA-COMP:11322"/>
        <dbReference type="ChEBI" id="CHEBI:15378"/>
        <dbReference type="ChEBI" id="CHEBI:30616"/>
        <dbReference type="ChEBI" id="CHEBI:43176"/>
        <dbReference type="ChEBI" id="CHEBI:68546"/>
        <dbReference type="ChEBI" id="CHEBI:456216"/>
        <dbReference type="EC" id="2.7.11.23"/>
    </reaction>
</comment>
<dbReference type="CDD" id="cd07840">
    <property type="entry name" value="STKc_CDK9_like"/>
    <property type="match status" value="1"/>
</dbReference>
<evidence type="ECO:0000256" key="10">
    <source>
        <dbReference type="ARBA" id="ARBA00049280"/>
    </source>
</evidence>
<feature type="compositionally biased region" description="Low complexity" evidence="13">
    <location>
        <begin position="489"/>
        <end position="502"/>
    </location>
</feature>
<accession>A0ABD3UMC7</accession>
<feature type="compositionally biased region" description="Pro residues" evidence="13">
    <location>
        <begin position="423"/>
        <end position="438"/>
    </location>
</feature>
<dbReference type="InterPro" id="IPR017441">
    <property type="entry name" value="Protein_kinase_ATP_BS"/>
</dbReference>
<dbReference type="SUPFAM" id="SSF56112">
    <property type="entry name" value="Protein kinase-like (PK-like)"/>
    <property type="match status" value="1"/>
</dbReference>
<evidence type="ECO:0000256" key="3">
    <source>
        <dbReference type="ARBA" id="ARBA00022553"/>
    </source>
</evidence>
<keyword evidence="2" id="KW-0723">Serine/threonine-protein kinase</keyword>
<sequence length="619" mass="66685">MVIAVPGQLNLGELCVWGSRSVDCFEKLEMIGEGTFGQVYMAKETETGEIVALKKIRMDKGREGFPFTAIREIKILQKLDHENVIKLKEVVISTDPEKHESGRPEDNKYKGGIFMVLEYMDHDLTGLAARPGIKFSVPQIKCYMQQLLKGLHYCHVNEVLHRDLKGSNLLIDNKGNLKLADFGLARFSPVERNADLTNNVITLRYRPPELLLGTTKYDKAVDMWSVGCIFGELLNGTPIFDAIDEVGQLRKIFDICGTPTEANWPGVSKLPLYNQLNLKGLVKGRLRQHFKHFDPHALDLLDRMLDLVPNLRISANDALDAYYFRTDPLPCDPISLPRYESSHEYQTKKRHQQQRQLEESPNRKKRQHQRQHALIQQSGHSHTKMRPGPNPPVYRKSGWPSVPPGGYNYVNIQPNHGQGGGGPYPPQGHALPPPPPPYGMSSAAGPRGGPNYPHASGASGAGRGQGGGGPYPPQGHALPPPPPPPPYGMPGAAGPRGGPNYPHAGGDSGAGHGQGGGVLYPPQGHDLPPPPPLYGMPGAAGPKGGPNYPHAGGGSGVGRGQGGGGPYPPQGHAPPSPPPPYGMPGAAGPRGRPNYPHAGGGSGAGRGGSNLNRNQQYYN</sequence>
<dbReference type="PANTHER" id="PTHR24056">
    <property type="entry name" value="CELL DIVISION PROTEIN KINASE"/>
    <property type="match status" value="1"/>
</dbReference>
<dbReference type="Gene3D" id="1.10.510.10">
    <property type="entry name" value="Transferase(Phosphotransferase) domain 1"/>
    <property type="match status" value="1"/>
</dbReference>
<dbReference type="Gene3D" id="3.30.200.20">
    <property type="entry name" value="Phosphorylase Kinase, domain 1"/>
    <property type="match status" value="1"/>
</dbReference>
<comment type="caution">
    <text evidence="15">The sequence shown here is derived from an EMBL/GenBank/DDBJ whole genome shotgun (WGS) entry which is preliminary data.</text>
</comment>
<dbReference type="FunFam" id="1.10.510.10:FF:000273">
    <property type="entry name" value="Cyclin-dependent kinase C-2"/>
    <property type="match status" value="1"/>
</dbReference>
<keyword evidence="4" id="KW-0808">Transferase</keyword>
<evidence type="ECO:0000256" key="2">
    <source>
        <dbReference type="ARBA" id="ARBA00022527"/>
    </source>
</evidence>
<dbReference type="InterPro" id="IPR011009">
    <property type="entry name" value="Kinase-like_dom_sf"/>
</dbReference>
<evidence type="ECO:0000256" key="7">
    <source>
        <dbReference type="ARBA" id="ARBA00022840"/>
    </source>
</evidence>
<feature type="domain" description="Protein kinase" evidence="14">
    <location>
        <begin position="25"/>
        <end position="324"/>
    </location>
</feature>
<dbReference type="GO" id="GO:0008353">
    <property type="term" value="F:RNA polymerase II CTD heptapeptide repeat kinase activity"/>
    <property type="evidence" value="ECO:0007669"/>
    <property type="project" value="UniProtKB-EC"/>
</dbReference>
<evidence type="ECO:0000256" key="13">
    <source>
        <dbReference type="SAM" id="MobiDB-lite"/>
    </source>
</evidence>
<feature type="compositionally biased region" description="Low complexity" evidence="13">
    <location>
        <begin position="583"/>
        <end position="593"/>
    </location>
</feature>
<keyword evidence="6" id="KW-0418">Kinase</keyword>
<dbReference type="GO" id="GO:0005524">
    <property type="term" value="F:ATP binding"/>
    <property type="evidence" value="ECO:0007669"/>
    <property type="project" value="UniProtKB-UniRule"/>
</dbReference>
<comment type="catalytic activity">
    <reaction evidence="9">
        <text>L-seryl-[protein] + ATP = O-phospho-L-seryl-[protein] + ADP + H(+)</text>
        <dbReference type="Rhea" id="RHEA:17989"/>
        <dbReference type="Rhea" id="RHEA-COMP:9863"/>
        <dbReference type="Rhea" id="RHEA-COMP:11604"/>
        <dbReference type="ChEBI" id="CHEBI:15378"/>
        <dbReference type="ChEBI" id="CHEBI:29999"/>
        <dbReference type="ChEBI" id="CHEBI:30616"/>
        <dbReference type="ChEBI" id="CHEBI:83421"/>
        <dbReference type="ChEBI" id="CHEBI:456216"/>
        <dbReference type="EC" id="2.7.11.22"/>
    </reaction>
</comment>
<evidence type="ECO:0000256" key="5">
    <source>
        <dbReference type="ARBA" id="ARBA00022741"/>
    </source>
</evidence>
<evidence type="ECO:0000256" key="9">
    <source>
        <dbReference type="ARBA" id="ARBA00048367"/>
    </source>
</evidence>
<dbReference type="FunFam" id="3.30.200.20:FF:000272">
    <property type="entry name" value="Cyclin-dependent kinase C-2"/>
    <property type="match status" value="1"/>
</dbReference>
<evidence type="ECO:0000256" key="12">
    <source>
        <dbReference type="PROSITE-ProRule" id="PRU10141"/>
    </source>
</evidence>
<evidence type="ECO:0000259" key="14">
    <source>
        <dbReference type="PROSITE" id="PS50011"/>
    </source>
</evidence>
<evidence type="ECO:0000313" key="16">
    <source>
        <dbReference type="Proteomes" id="UP001634393"/>
    </source>
</evidence>
<dbReference type="PROSITE" id="PS00107">
    <property type="entry name" value="PROTEIN_KINASE_ATP"/>
    <property type="match status" value="1"/>
</dbReference>
<feature type="compositionally biased region" description="Pro residues" evidence="13">
    <location>
        <begin position="470"/>
        <end position="488"/>
    </location>
</feature>
<gene>
    <name evidence="15" type="ORF">ACJIZ3_012097</name>
</gene>
<dbReference type="Proteomes" id="UP001634393">
    <property type="component" value="Unassembled WGS sequence"/>
</dbReference>
<feature type="compositionally biased region" description="Pro residues" evidence="13">
    <location>
        <begin position="566"/>
        <end position="582"/>
    </location>
</feature>
<protein>
    <recommendedName>
        <fullName evidence="14">Protein kinase domain-containing protein</fullName>
    </recommendedName>
</protein>
<name>A0ABD3UMC7_9LAMI</name>
<proteinExistence type="inferred from homology"/>
<dbReference type="SMART" id="SM00220">
    <property type="entry name" value="S_TKc"/>
    <property type="match status" value="1"/>
</dbReference>
<comment type="subunit">
    <text evidence="11">Interacts with CYCT1-3.</text>
</comment>
<dbReference type="InterPro" id="IPR050108">
    <property type="entry name" value="CDK"/>
</dbReference>
<dbReference type="PANTHER" id="PTHR24056:SF546">
    <property type="entry name" value="CYCLIN-DEPENDENT KINASE 12"/>
    <property type="match status" value="1"/>
</dbReference>
<feature type="compositionally biased region" description="Gly residues" evidence="13">
    <location>
        <begin position="506"/>
        <end position="518"/>
    </location>
</feature>
<feature type="compositionally biased region" description="Gly residues" evidence="13">
    <location>
        <begin position="459"/>
        <end position="469"/>
    </location>
</feature>
<organism evidence="15 16">
    <name type="scientific">Penstemon smallii</name>
    <dbReference type="NCBI Taxonomy" id="265156"/>
    <lineage>
        <taxon>Eukaryota</taxon>
        <taxon>Viridiplantae</taxon>
        <taxon>Streptophyta</taxon>
        <taxon>Embryophyta</taxon>
        <taxon>Tracheophyta</taxon>
        <taxon>Spermatophyta</taxon>
        <taxon>Magnoliopsida</taxon>
        <taxon>eudicotyledons</taxon>
        <taxon>Gunneridae</taxon>
        <taxon>Pentapetalae</taxon>
        <taxon>asterids</taxon>
        <taxon>lamiids</taxon>
        <taxon>Lamiales</taxon>
        <taxon>Plantaginaceae</taxon>
        <taxon>Cheloneae</taxon>
        <taxon>Penstemon</taxon>
    </lineage>
</organism>
<evidence type="ECO:0000313" key="15">
    <source>
        <dbReference type="EMBL" id="KAL3850215.1"/>
    </source>
</evidence>
<evidence type="ECO:0000256" key="8">
    <source>
        <dbReference type="ARBA" id="ARBA00047811"/>
    </source>
</evidence>
<keyword evidence="7 12" id="KW-0067">ATP-binding</keyword>
<dbReference type="Pfam" id="PF00069">
    <property type="entry name" value="Pkinase"/>
    <property type="match status" value="1"/>
</dbReference>
<feature type="compositionally biased region" description="Gly residues" evidence="13">
    <location>
        <begin position="598"/>
        <end position="608"/>
    </location>
</feature>
<evidence type="ECO:0000256" key="6">
    <source>
        <dbReference type="ARBA" id="ARBA00022777"/>
    </source>
</evidence>
<dbReference type="PROSITE" id="PS00108">
    <property type="entry name" value="PROTEIN_KINASE_ST"/>
    <property type="match status" value="1"/>
</dbReference>
<dbReference type="AlphaFoldDB" id="A0ABD3UMC7"/>
<reference evidence="15 16" key="1">
    <citation type="submission" date="2024-12" db="EMBL/GenBank/DDBJ databases">
        <title>The unique morphological basis and parallel evolutionary history of personate flowers in Penstemon.</title>
        <authorList>
            <person name="Depatie T.H."/>
            <person name="Wessinger C.A."/>
        </authorList>
    </citation>
    <scope>NUCLEOTIDE SEQUENCE [LARGE SCALE GENOMIC DNA]</scope>
    <source>
        <strain evidence="15">WTNN_2</strain>
        <tissue evidence="15">Leaf</tissue>
    </source>
</reference>
<dbReference type="EMBL" id="JBJXBP010000001">
    <property type="protein sequence ID" value="KAL3850215.1"/>
    <property type="molecule type" value="Genomic_DNA"/>
</dbReference>
<evidence type="ECO:0000256" key="4">
    <source>
        <dbReference type="ARBA" id="ARBA00022679"/>
    </source>
</evidence>
<keyword evidence="5 12" id="KW-0547">Nucleotide-binding</keyword>
<feature type="compositionally biased region" description="Low complexity" evidence="13">
    <location>
        <begin position="535"/>
        <end position="550"/>
    </location>
</feature>
<dbReference type="InterPro" id="IPR008271">
    <property type="entry name" value="Ser/Thr_kinase_AS"/>
</dbReference>
<keyword evidence="3" id="KW-0597">Phosphoprotein</keyword>
<comment type="catalytic activity">
    <reaction evidence="8">
        <text>L-threonyl-[protein] + ATP = O-phospho-L-threonyl-[protein] + ADP + H(+)</text>
        <dbReference type="Rhea" id="RHEA:46608"/>
        <dbReference type="Rhea" id="RHEA-COMP:11060"/>
        <dbReference type="Rhea" id="RHEA-COMP:11605"/>
        <dbReference type="ChEBI" id="CHEBI:15378"/>
        <dbReference type="ChEBI" id="CHEBI:30013"/>
        <dbReference type="ChEBI" id="CHEBI:30616"/>
        <dbReference type="ChEBI" id="CHEBI:61977"/>
        <dbReference type="ChEBI" id="CHEBI:456216"/>
        <dbReference type="EC" id="2.7.11.22"/>
    </reaction>
</comment>
<keyword evidence="16" id="KW-1185">Reference proteome</keyword>
<feature type="region of interest" description="Disordered" evidence="13">
    <location>
        <begin position="335"/>
        <end position="619"/>
    </location>
</feature>
<dbReference type="GO" id="GO:0009615">
    <property type="term" value="P:response to virus"/>
    <property type="evidence" value="ECO:0007669"/>
    <property type="project" value="UniProtKB-ARBA"/>
</dbReference>
<feature type="binding site" evidence="12">
    <location>
        <position position="54"/>
    </location>
    <ligand>
        <name>ATP</name>
        <dbReference type="ChEBI" id="CHEBI:30616"/>
    </ligand>
</feature>
<feature type="compositionally biased region" description="Polar residues" evidence="13">
    <location>
        <begin position="610"/>
        <end position="619"/>
    </location>
</feature>
<dbReference type="GO" id="GO:0004693">
    <property type="term" value="F:cyclin-dependent protein serine/threonine kinase activity"/>
    <property type="evidence" value="ECO:0007669"/>
    <property type="project" value="UniProtKB-EC"/>
</dbReference>
<dbReference type="PROSITE" id="PS50011">
    <property type="entry name" value="PROTEIN_KINASE_DOM"/>
    <property type="match status" value="1"/>
</dbReference>
<evidence type="ECO:0000256" key="1">
    <source>
        <dbReference type="ARBA" id="ARBA00006485"/>
    </source>
</evidence>
<dbReference type="InterPro" id="IPR000719">
    <property type="entry name" value="Prot_kinase_dom"/>
</dbReference>
<comment type="similarity">
    <text evidence="1">Belongs to the protein kinase superfamily. CMGC Ser/Thr protein kinase family. CDC2/CDKX subfamily.</text>
</comment>
<feature type="compositionally biased region" description="Gly residues" evidence="13">
    <location>
        <begin position="551"/>
        <end position="565"/>
    </location>
</feature>